<accession>D1BGK2</accession>
<evidence type="ECO:0000256" key="1">
    <source>
        <dbReference type="SAM" id="MobiDB-lite"/>
    </source>
</evidence>
<dbReference type="KEGG" id="ske:Sked_16440"/>
<evidence type="ECO:0000313" key="2">
    <source>
        <dbReference type="EMBL" id="ACZ21579.1"/>
    </source>
</evidence>
<dbReference type="AlphaFoldDB" id="D1BGK2"/>
<dbReference type="STRING" id="446469.Sked_16440"/>
<reference evidence="2 3" key="1">
    <citation type="journal article" date="2009" name="Stand. Genomic Sci.">
        <title>Complete genome sequence of Sanguibacter keddieii type strain (ST-74).</title>
        <authorList>
            <person name="Ivanova N."/>
            <person name="Sikorski J."/>
            <person name="Sims D."/>
            <person name="Brettin T."/>
            <person name="Detter J.C."/>
            <person name="Han C."/>
            <person name="Lapidus A."/>
            <person name="Copeland A."/>
            <person name="Glavina Del Rio T."/>
            <person name="Nolan M."/>
            <person name="Chen F."/>
            <person name="Lucas S."/>
            <person name="Tice H."/>
            <person name="Cheng J.F."/>
            <person name="Bruce D."/>
            <person name="Goodwin L."/>
            <person name="Pitluck S."/>
            <person name="Pati A."/>
            <person name="Mavromatis K."/>
            <person name="Chen A."/>
            <person name="Palaniappan K."/>
            <person name="D'haeseleer P."/>
            <person name="Chain P."/>
            <person name="Bristow J."/>
            <person name="Eisen J.A."/>
            <person name="Markowitz V."/>
            <person name="Hugenholtz P."/>
            <person name="Goker M."/>
            <person name="Pukall R."/>
            <person name="Klenk H.P."/>
            <person name="Kyrpides N.C."/>
        </authorList>
    </citation>
    <scope>NUCLEOTIDE SEQUENCE [LARGE SCALE GENOMIC DNA]</scope>
    <source>
        <strain evidence="3">ATCC 51767 / DSM 10542 / NCFB 3025 / ST-74</strain>
    </source>
</reference>
<dbReference type="HOGENOM" id="CLU_3157641_0_0_11"/>
<proteinExistence type="predicted"/>
<organism evidence="2 3">
    <name type="scientific">Sanguibacter keddieii (strain ATCC 51767 / DSM 10542 / NCFB 3025 / ST-74)</name>
    <dbReference type="NCBI Taxonomy" id="446469"/>
    <lineage>
        <taxon>Bacteria</taxon>
        <taxon>Bacillati</taxon>
        <taxon>Actinomycetota</taxon>
        <taxon>Actinomycetes</taxon>
        <taxon>Micrococcales</taxon>
        <taxon>Sanguibacteraceae</taxon>
        <taxon>Sanguibacter</taxon>
    </lineage>
</organism>
<evidence type="ECO:0000313" key="3">
    <source>
        <dbReference type="Proteomes" id="UP000000322"/>
    </source>
</evidence>
<gene>
    <name evidence="2" type="ordered locus">Sked_16440</name>
</gene>
<dbReference type="EMBL" id="CP001819">
    <property type="protein sequence ID" value="ACZ21579.1"/>
    <property type="molecule type" value="Genomic_DNA"/>
</dbReference>
<name>D1BGK2_SANKS</name>
<sequence length="48" mass="5289">MRLAERQEQHVAGAIRTIPTDLGLESEQEARVSEMVPQHPRLPASGVP</sequence>
<keyword evidence="3" id="KW-1185">Reference proteome</keyword>
<feature type="region of interest" description="Disordered" evidence="1">
    <location>
        <begin position="1"/>
        <end position="48"/>
    </location>
</feature>
<dbReference type="Proteomes" id="UP000000322">
    <property type="component" value="Chromosome"/>
</dbReference>
<protein>
    <submittedName>
        <fullName evidence="2">Uncharacterized protein</fullName>
    </submittedName>
</protein>